<keyword evidence="2" id="KW-0501">Molybdenum cofactor biosynthesis</keyword>
<evidence type="ECO:0000313" key="4">
    <source>
        <dbReference type="EMBL" id="MFD1719696.1"/>
    </source>
</evidence>
<dbReference type="PANTHER" id="PTHR43764">
    <property type="entry name" value="MOLYBDENUM COFACTOR BIOSYNTHESIS"/>
    <property type="match status" value="1"/>
</dbReference>
<dbReference type="InterPro" id="IPR051920">
    <property type="entry name" value="MPT_Adenylyltrnsfr/MoaC-Rel"/>
</dbReference>
<comment type="caution">
    <text evidence="4">The sequence shown here is derived from an EMBL/GenBank/DDBJ whole genome shotgun (WGS) entry which is preliminary data.</text>
</comment>
<dbReference type="InterPro" id="IPR008284">
    <property type="entry name" value="MoCF_biosynth_CS"/>
</dbReference>
<evidence type="ECO:0000256" key="2">
    <source>
        <dbReference type="ARBA" id="ARBA00023150"/>
    </source>
</evidence>
<dbReference type="RefSeq" id="WP_388010509.1">
    <property type="nucleotide sequence ID" value="NZ_JBHUEE010000012.1"/>
</dbReference>
<keyword evidence="5" id="KW-1185">Reference proteome</keyword>
<evidence type="ECO:0000313" key="5">
    <source>
        <dbReference type="Proteomes" id="UP001597277"/>
    </source>
</evidence>
<comment type="pathway">
    <text evidence="1">Cofactor biosynthesis; molybdopterin biosynthesis.</text>
</comment>
<proteinExistence type="predicted"/>
<dbReference type="InterPro" id="IPR036425">
    <property type="entry name" value="MoaB/Mog-like_dom_sf"/>
</dbReference>
<dbReference type="Pfam" id="PF00994">
    <property type="entry name" value="MoCF_biosynth"/>
    <property type="match status" value="1"/>
</dbReference>
<dbReference type="PANTHER" id="PTHR43764:SF1">
    <property type="entry name" value="MOLYBDOPTERIN MOLYBDOTRANSFERASE"/>
    <property type="match status" value="1"/>
</dbReference>
<dbReference type="CDD" id="cd00886">
    <property type="entry name" value="MogA_MoaB"/>
    <property type="match status" value="1"/>
</dbReference>
<protein>
    <submittedName>
        <fullName evidence="4">Molybdenum cofactor biosynthesis protein B</fullName>
    </submittedName>
</protein>
<dbReference type="SMART" id="SM00852">
    <property type="entry name" value="MoCF_biosynth"/>
    <property type="match status" value="1"/>
</dbReference>
<gene>
    <name evidence="4" type="ORF">ACFSE6_17760</name>
</gene>
<dbReference type="Gene3D" id="3.40.980.10">
    <property type="entry name" value="MoaB/Mog-like domain"/>
    <property type="match status" value="1"/>
</dbReference>
<dbReference type="InterPro" id="IPR001453">
    <property type="entry name" value="MoaB/Mog_dom"/>
</dbReference>
<dbReference type="SUPFAM" id="SSF53218">
    <property type="entry name" value="Molybdenum cofactor biosynthesis proteins"/>
    <property type="match status" value="1"/>
</dbReference>
<sequence length="161" mass="15891">MDVRAVVITVSDRCARGEAEDLSGPLAADLLAEAGVTASVTVVPDGVASVRDALRAALDGGARLVLTTGGTGISPRDLTPEGTAQVLERELPGLAEAIRSRGAVAVPTALLSRGLAGVAAGREGEALVVNAPGSPGGVRDAVAVVAPLLPHVLDQLGGGDH</sequence>
<evidence type="ECO:0000259" key="3">
    <source>
        <dbReference type="SMART" id="SM00852"/>
    </source>
</evidence>
<dbReference type="EMBL" id="JBHUEE010000012">
    <property type="protein sequence ID" value="MFD1719696.1"/>
    <property type="molecule type" value="Genomic_DNA"/>
</dbReference>
<name>A0ABW4LC77_9MICO</name>
<evidence type="ECO:0000256" key="1">
    <source>
        <dbReference type="ARBA" id="ARBA00005046"/>
    </source>
</evidence>
<dbReference type="PROSITE" id="PS01078">
    <property type="entry name" value="MOCF_BIOSYNTHESIS_1"/>
    <property type="match status" value="1"/>
</dbReference>
<organism evidence="4 5">
    <name type="scientific">Georgenia deserti</name>
    <dbReference type="NCBI Taxonomy" id="2093781"/>
    <lineage>
        <taxon>Bacteria</taxon>
        <taxon>Bacillati</taxon>
        <taxon>Actinomycetota</taxon>
        <taxon>Actinomycetes</taxon>
        <taxon>Micrococcales</taxon>
        <taxon>Bogoriellaceae</taxon>
        <taxon>Georgenia</taxon>
    </lineage>
</organism>
<dbReference type="Proteomes" id="UP001597277">
    <property type="component" value="Unassembled WGS sequence"/>
</dbReference>
<accession>A0ABW4LC77</accession>
<reference evidence="5" key="1">
    <citation type="journal article" date="2019" name="Int. J. Syst. Evol. Microbiol.">
        <title>The Global Catalogue of Microorganisms (GCM) 10K type strain sequencing project: providing services to taxonomists for standard genome sequencing and annotation.</title>
        <authorList>
            <consortium name="The Broad Institute Genomics Platform"/>
            <consortium name="The Broad Institute Genome Sequencing Center for Infectious Disease"/>
            <person name="Wu L."/>
            <person name="Ma J."/>
        </authorList>
    </citation>
    <scope>NUCLEOTIDE SEQUENCE [LARGE SCALE GENOMIC DNA]</scope>
    <source>
        <strain evidence="5">JCM 17130</strain>
    </source>
</reference>
<dbReference type="NCBIfam" id="TIGR00177">
    <property type="entry name" value="molyb_syn"/>
    <property type="match status" value="1"/>
</dbReference>
<feature type="domain" description="MoaB/Mog" evidence="3">
    <location>
        <begin position="6"/>
        <end position="152"/>
    </location>
</feature>